<dbReference type="SUPFAM" id="SSF56935">
    <property type="entry name" value="Porins"/>
    <property type="match status" value="1"/>
</dbReference>
<dbReference type="EMBL" id="FONS01000004">
    <property type="protein sequence ID" value="SFF03386.1"/>
    <property type="molecule type" value="Genomic_DNA"/>
</dbReference>
<dbReference type="Pfam" id="PF13715">
    <property type="entry name" value="CarbopepD_reg_2"/>
    <property type="match status" value="1"/>
</dbReference>
<feature type="domain" description="TonB-dependent receptor plug" evidence="15">
    <location>
        <begin position="222"/>
        <end position="320"/>
    </location>
</feature>
<dbReference type="InterPro" id="IPR039426">
    <property type="entry name" value="TonB-dep_rcpt-like"/>
</dbReference>
<evidence type="ECO:0000256" key="4">
    <source>
        <dbReference type="ARBA" id="ARBA00022496"/>
    </source>
</evidence>
<evidence type="ECO:0000256" key="11">
    <source>
        <dbReference type="ARBA" id="ARBA00023237"/>
    </source>
</evidence>
<protein>
    <submittedName>
        <fullName evidence="16">TonB-linked outer membrane protein, SusC/RagA family</fullName>
    </submittedName>
</protein>
<evidence type="ECO:0000313" key="16">
    <source>
        <dbReference type="EMBL" id="SFF03386.1"/>
    </source>
</evidence>
<keyword evidence="7" id="KW-0408">Iron</keyword>
<evidence type="ECO:0000256" key="5">
    <source>
        <dbReference type="ARBA" id="ARBA00022692"/>
    </source>
</evidence>
<evidence type="ECO:0000256" key="3">
    <source>
        <dbReference type="ARBA" id="ARBA00022452"/>
    </source>
</evidence>
<dbReference type="PANTHER" id="PTHR32552">
    <property type="entry name" value="FERRICHROME IRON RECEPTOR-RELATED"/>
    <property type="match status" value="1"/>
</dbReference>
<evidence type="ECO:0000313" key="17">
    <source>
        <dbReference type="Proteomes" id="UP000183129"/>
    </source>
</evidence>
<evidence type="ECO:0000256" key="8">
    <source>
        <dbReference type="ARBA" id="ARBA00023065"/>
    </source>
</evidence>
<evidence type="ECO:0000256" key="2">
    <source>
        <dbReference type="ARBA" id="ARBA00022448"/>
    </source>
</evidence>
<accession>A0A1I2FFT9</accession>
<dbReference type="Pfam" id="PF00593">
    <property type="entry name" value="TonB_dep_Rec_b-barrel"/>
    <property type="match status" value="1"/>
</dbReference>
<dbReference type="Proteomes" id="UP000183129">
    <property type="component" value="Unassembled WGS sequence"/>
</dbReference>
<dbReference type="Gene3D" id="2.60.40.1120">
    <property type="entry name" value="Carboxypeptidase-like, regulatory domain"/>
    <property type="match status" value="1"/>
</dbReference>
<dbReference type="SUPFAM" id="SSF49464">
    <property type="entry name" value="Carboxypeptidase regulatory domain-like"/>
    <property type="match status" value="1"/>
</dbReference>
<name>A0A1I2FFT9_9SPHI</name>
<keyword evidence="10 12" id="KW-0472">Membrane</keyword>
<feature type="domain" description="TonB-dependent receptor-like beta-barrel" evidence="14">
    <location>
        <begin position="534"/>
        <end position="910"/>
    </location>
</feature>
<proteinExistence type="inferred from homology"/>
<evidence type="ECO:0000256" key="10">
    <source>
        <dbReference type="ARBA" id="ARBA00023136"/>
    </source>
</evidence>
<gene>
    <name evidence="16" type="ORF">SAMN03003324_02176</name>
</gene>
<reference evidence="16 17" key="1">
    <citation type="submission" date="2016-10" db="EMBL/GenBank/DDBJ databases">
        <authorList>
            <person name="de Groot N.N."/>
        </authorList>
    </citation>
    <scope>NUCLEOTIDE SEQUENCE [LARGE SCALE GENOMIC DNA]</scope>
    <source>
        <strain evidence="16 17">ATCC 51969</strain>
    </source>
</reference>
<comment type="subcellular location">
    <subcellularLocation>
        <location evidence="1 12">Cell outer membrane</location>
        <topology evidence="1 12">Multi-pass membrane protein</topology>
    </subcellularLocation>
</comment>
<evidence type="ECO:0000256" key="9">
    <source>
        <dbReference type="ARBA" id="ARBA00023077"/>
    </source>
</evidence>
<dbReference type="InterPro" id="IPR036942">
    <property type="entry name" value="Beta-barrel_TonB_sf"/>
</dbReference>
<dbReference type="AlphaFoldDB" id="A0A1I2FFT9"/>
<dbReference type="Gene3D" id="2.170.130.10">
    <property type="entry name" value="TonB-dependent receptor, plug domain"/>
    <property type="match status" value="1"/>
</dbReference>
<dbReference type="RefSeq" id="WP_081857568.1">
    <property type="nucleotide sequence ID" value="NZ_FONS01000004.1"/>
</dbReference>
<dbReference type="InterPro" id="IPR012910">
    <property type="entry name" value="Plug_dom"/>
</dbReference>
<dbReference type="InterPro" id="IPR023996">
    <property type="entry name" value="TonB-dep_OMP_SusC/RagA"/>
</dbReference>
<dbReference type="Pfam" id="PF07715">
    <property type="entry name" value="Plug"/>
    <property type="match status" value="1"/>
</dbReference>
<evidence type="ECO:0000259" key="15">
    <source>
        <dbReference type="Pfam" id="PF07715"/>
    </source>
</evidence>
<evidence type="ECO:0000256" key="13">
    <source>
        <dbReference type="RuleBase" id="RU003357"/>
    </source>
</evidence>
<dbReference type="Gene3D" id="2.40.170.20">
    <property type="entry name" value="TonB-dependent receptor, beta-barrel domain"/>
    <property type="match status" value="1"/>
</dbReference>
<dbReference type="NCBIfam" id="TIGR04056">
    <property type="entry name" value="OMP_RagA_SusC"/>
    <property type="match status" value="1"/>
</dbReference>
<organism evidence="16 17">
    <name type="scientific">Pedobacter antarcticus</name>
    <dbReference type="NCBI Taxonomy" id="34086"/>
    <lineage>
        <taxon>Bacteria</taxon>
        <taxon>Pseudomonadati</taxon>
        <taxon>Bacteroidota</taxon>
        <taxon>Sphingobacteriia</taxon>
        <taxon>Sphingobacteriales</taxon>
        <taxon>Sphingobacteriaceae</taxon>
        <taxon>Pedobacter</taxon>
    </lineage>
</organism>
<dbReference type="PANTHER" id="PTHR32552:SF68">
    <property type="entry name" value="FERRICHROME OUTER MEMBRANE TRANSPORTER_PHAGE RECEPTOR"/>
    <property type="match status" value="1"/>
</dbReference>
<evidence type="ECO:0000256" key="7">
    <source>
        <dbReference type="ARBA" id="ARBA00023004"/>
    </source>
</evidence>
<sequence length="1149" mass="126977">MKIKIFTRYLFYPLLCIISTITLLITTGIGPVSGAEKDQDLSKIQCSVTASRQSLQSVFDLIQKQTAFSIVCVNQMGFLQKEITLNAPKSNLEDVMQQLSVKAGFTYTALSDKIIVKTIAPAGIANNVARVIKGRVTDKTNGALPGVSILVKGTNTGTSSNQEGDFSIKASTGDILTVSFIGYKTAGIPVTEAENYAIILEEDAQGLSEVVVTALGVKKEKAKLGYAVQEVQGESLVKAREPNVINSLTGRVAGLNIQNSTDLFQDPKISLRGRSPLVVIDGIPDQSADVWKINADDIESMTVLKGANASALYGSIGQNGAIMITTKRGKSNGLSIDVNTSTEFQPSFVRIPKVQTQYGNGFKGQYAYVDGSGGGTEGGGWIWGPKLDQLDPSTRSGYFETPQFNSPIDPLTGKLVPLPFISRGENNVSDFFRTGSISSNNISVTQTSDRGTFRASASHVYQRGVVPNTDLKNTSFNLSGNYKLTDELTMDARISYNRQYTNNFPETGYGPTNYLYNLILWTGADVSVKDLRNYWTPGKDGIQQRNYNNSYYNNPYFQAYEYLQGYAKDNTFGSLNLNYKLSPSFSVQFRNGINTYGLNRTYKEPKSYIGYGDKSRGQYTVATGNYFDIASDLIVDYNHTFTDKIKLHAQFGGSNYYRNHKYGSTNTDGLDVPGFYNLSNSTNPLQGTNFIEERRTSGIYGLVDLEFLNGIYLTATGRNDHISTLPVANNSFFYPSVSSSVVISQLTKLPDWLSYLKVRGAWSRVSSATLNDNTGAALSDKTYTYSYLPSYNKGVIWNSQPSLAYGSALLNGSLKPQTSDSWEAGLDARFFNNRLSLEATYYQTRDYNNIVSIPISNTSGFKTRLDNGNVYQRKGVELVLSGTAIQSKNFSWDITANFSQYRRYLKEIYGNADRLNNLKVGDRTDKIFTTVYQEDPNGNVIYGANGFPLEDTFQRSVGNQDPNWTYGMENSFRYKNFSFKFLVDGRLGGKIYSTTNQKMWWGGTNPGTVNQYRDDANAGNSTFVGEGVILTSGQVNYDGNGVIINDTRTFAPNTKAVNYIDYMTNTSNGAYNNYNYFSQTFLKLREVTLTWQVPAKWLGKSGIKALNISAVGRNLLLFSKMPNVDPDPGVDNLQTPSMRTIGFNANLRF</sequence>
<comment type="similarity">
    <text evidence="12 13">Belongs to the TonB-dependent receptor family.</text>
</comment>
<dbReference type="STRING" id="34086.SAMN04488084_102608"/>
<keyword evidence="2 12" id="KW-0813">Transport</keyword>
<keyword evidence="9 13" id="KW-0798">TonB box</keyword>
<dbReference type="InterPro" id="IPR008969">
    <property type="entry name" value="CarboxyPept-like_regulatory"/>
</dbReference>
<dbReference type="NCBIfam" id="TIGR04057">
    <property type="entry name" value="SusC_RagA_signa"/>
    <property type="match status" value="1"/>
</dbReference>
<evidence type="ECO:0000256" key="6">
    <source>
        <dbReference type="ARBA" id="ARBA00022729"/>
    </source>
</evidence>
<dbReference type="GO" id="GO:0009279">
    <property type="term" value="C:cell outer membrane"/>
    <property type="evidence" value="ECO:0007669"/>
    <property type="project" value="UniProtKB-SubCell"/>
</dbReference>
<evidence type="ECO:0000259" key="14">
    <source>
        <dbReference type="Pfam" id="PF00593"/>
    </source>
</evidence>
<keyword evidence="11 12" id="KW-0998">Cell outer membrane</keyword>
<evidence type="ECO:0000256" key="1">
    <source>
        <dbReference type="ARBA" id="ARBA00004571"/>
    </source>
</evidence>
<dbReference type="InterPro" id="IPR000531">
    <property type="entry name" value="Beta-barrel_TonB"/>
</dbReference>
<evidence type="ECO:0000256" key="12">
    <source>
        <dbReference type="PROSITE-ProRule" id="PRU01360"/>
    </source>
</evidence>
<keyword evidence="5 12" id="KW-0812">Transmembrane</keyword>
<dbReference type="GO" id="GO:0015344">
    <property type="term" value="F:siderophore uptake transmembrane transporter activity"/>
    <property type="evidence" value="ECO:0007669"/>
    <property type="project" value="TreeGrafter"/>
</dbReference>
<dbReference type="PROSITE" id="PS52016">
    <property type="entry name" value="TONB_DEPENDENT_REC_3"/>
    <property type="match status" value="1"/>
</dbReference>
<keyword evidence="4" id="KW-0410">Iron transport</keyword>
<dbReference type="InterPro" id="IPR037066">
    <property type="entry name" value="Plug_dom_sf"/>
</dbReference>
<keyword evidence="3 12" id="KW-1134">Transmembrane beta strand</keyword>
<keyword evidence="8" id="KW-0406">Ion transport</keyword>
<dbReference type="InterPro" id="IPR023997">
    <property type="entry name" value="TonB-dep_OMP_SusC/RagA_CS"/>
</dbReference>
<keyword evidence="6" id="KW-0732">Signal</keyword>